<dbReference type="Proteomes" id="UP000499080">
    <property type="component" value="Unassembled WGS sequence"/>
</dbReference>
<dbReference type="EMBL" id="BGPR01000087">
    <property type="protein sequence ID" value="GBL92628.1"/>
    <property type="molecule type" value="Genomic_DNA"/>
</dbReference>
<evidence type="ECO:0000313" key="1">
    <source>
        <dbReference type="EMBL" id="GBL92628.1"/>
    </source>
</evidence>
<organism evidence="1 2">
    <name type="scientific">Araneus ventricosus</name>
    <name type="common">Orbweaver spider</name>
    <name type="synonym">Epeira ventricosa</name>
    <dbReference type="NCBI Taxonomy" id="182803"/>
    <lineage>
        <taxon>Eukaryota</taxon>
        <taxon>Metazoa</taxon>
        <taxon>Ecdysozoa</taxon>
        <taxon>Arthropoda</taxon>
        <taxon>Chelicerata</taxon>
        <taxon>Arachnida</taxon>
        <taxon>Araneae</taxon>
        <taxon>Araneomorphae</taxon>
        <taxon>Entelegynae</taxon>
        <taxon>Araneoidea</taxon>
        <taxon>Araneidae</taxon>
        <taxon>Araneus</taxon>
    </lineage>
</organism>
<gene>
    <name evidence="1" type="ORF">AVEN_123799_1</name>
</gene>
<comment type="caution">
    <text evidence="1">The sequence shown here is derived from an EMBL/GenBank/DDBJ whole genome shotgun (WGS) entry which is preliminary data.</text>
</comment>
<dbReference type="AlphaFoldDB" id="A0A4Y2BKQ1"/>
<accession>A0A4Y2BKQ1</accession>
<proteinExistence type="predicted"/>
<name>A0A4Y2BKQ1_ARAVE</name>
<keyword evidence="2" id="KW-1185">Reference proteome</keyword>
<protein>
    <submittedName>
        <fullName evidence="1">Uncharacterized protein</fullName>
    </submittedName>
</protein>
<evidence type="ECO:0000313" key="2">
    <source>
        <dbReference type="Proteomes" id="UP000499080"/>
    </source>
</evidence>
<sequence>MTSVAEEFGLRVWYLKHGQLSEALHSCEKFACPVASRNLFPENKTFLFKKAESQWPGAKVLGLVGRVFKTSDHRRSAVNDGLVLESRLRDWWVAVSRLVTPGDLLRTMAWCRSNPFEVKLPPCREAGSVRNYGEGAAISSVILALLLCVNLTKALNTSLK</sequence>
<reference evidence="1 2" key="1">
    <citation type="journal article" date="2019" name="Sci. Rep.">
        <title>Orb-weaving spider Araneus ventricosus genome elucidates the spidroin gene catalogue.</title>
        <authorList>
            <person name="Kono N."/>
            <person name="Nakamura H."/>
            <person name="Ohtoshi R."/>
            <person name="Moran D.A.P."/>
            <person name="Shinohara A."/>
            <person name="Yoshida Y."/>
            <person name="Fujiwara M."/>
            <person name="Mori M."/>
            <person name="Tomita M."/>
            <person name="Arakawa K."/>
        </authorList>
    </citation>
    <scope>NUCLEOTIDE SEQUENCE [LARGE SCALE GENOMIC DNA]</scope>
</reference>